<dbReference type="EMBL" id="CP032624">
    <property type="protein sequence ID" value="AYG03002.1"/>
    <property type="molecule type" value="Genomic_DNA"/>
</dbReference>
<dbReference type="AlphaFoldDB" id="A0A387BKZ7"/>
<evidence type="ECO:0000313" key="3">
    <source>
        <dbReference type="Proteomes" id="UP000275069"/>
    </source>
</evidence>
<organism evidence="2 3">
    <name type="scientific">Gryllotalpicola protaetiae</name>
    <dbReference type="NCBI Taxonomy" id="2419771"/>
    <lineage>
        <taxon>Bacteria</taxon>
        <taxon>Bacillati</taxon>
        <taxon>Actinomycetota</taxon>
        <taxon>Actinomycetes</taxon>
        <taxon>Micrococcales</taxon>
        <taxon>Microbacteriaceae</taxon>
        <taxon>Gryllotalpicola</taxon>
    </lineage>
</organism>
<dbReference type="OrthoDB" id="5149329at2"/>
<keyword evidence="3" id="KW-1185">Reference proteome</keyword>
<sequence length="251" mass="25134">MNANRLWLIGGVVVAALVAVLAWVVGIHPQLQQASAADEQKISAQSQLQQTELQLGQLKKDYASIDALKAQLATLQQSVPGTQKVTDFFRQVAQQSGAANVSVTSITVGEPTAYAPTAAGGSAPASTPAPTASASAPASGGTATPAPSATPTPNATSVAVAPPVSTDPLINNANFVMLPVSLSATGDTAAVSAFTSAVQNQGPRLFLVNKITLAQNASAPDTGTKSSTPTAASPAETATLSGFIYVLVGNS</sequence>
<proteinExistence type="predicted"/>
<reference evidence="2 3" key="1">
    <citation type="submission" date="2018-09" db="EMBL/GenBank/DDBJ databases">
        <title>Genome sequencing of strain 2DFW10M-5.</title>
        <authorList>
            <person name="Heo J."/>
            <person name="Kim S.-J."/>
            <person name="Kwon S.-W."/>
        </authorList>
    </citation>
    <scope>NUCLEOTIDE SEQUENCE [LARGE SCALE GENOMIC DNA]</scope>
    <source>
        <strain evidence="2 3">2DFW10M-5</strain>
    </source>
</reference>
<accession>A0A387BKZ7</accession>
<evidence type="ECO:0000313" key="2">
    <source>
        <dbReference type="EMBL" id="AYG03002.1"/>
    </source>
</evidence>
<gene>
    <name evidence="2" type="ORF">D7I44_05315</name>
</gene>
<evidence type="ECO:0000256" key="1">
    <source>
        <dbReference type="SAM" id="MobiDB-lite"/>
    </source>
</evidence>
<dbReference type="RefSeq" id="WP_120788534.1">
    <property type="nucleotide sequence ID" value="NZ_CP032624.1"/>
</dbReference>
<dbReference type="KEGG" id="gry:D7I44_05315"/>
<name>A0A387BKZ7_9MICO</name>
<protein>
    <recommendedName>
        <fullName evidence="4">Pilus assembly protein PilO</fullName>
    </recommendedName>
</protein>
<evidence type="ECO:0008006" key="4">
    <source>
        <dbReference type="Google" id="ProtNLM"/>
    </source>
</evidence>
<dbReference type="Proteomes" id="UP000275069">
    <property type="component" value="Chromosome"/>
</dbReference>
<feature type="region of interest" description="Disordered" evidence="1">
    <location>
        <begin position="117"/>
        <end position="160"/>
    </location>
</feature>